<dbReference type="GO" id="GO:0030246">
    <property type="term" value="F:carbohydrate binding"/>
    <property type="evidence" value="ECO:0007669"/>
    <property type="project" value="TreeGrafter"/>
</dbReference>
<dbReference type="InterPro" id="IPR018389">
    <property type="entry name" value="DctP_fam"/>
</dbReference>
<dbReference type="CDD" id="cd13679">
    <property type="entry name" value="PBP2_TRAP_YiaO_like"/>
    <property type="match status" value="1"/>
</dbReference>
<protein>
    <submittedName>
        <fullName evidence="3">DctP family TRAP transporter solute-binding subunit</fullName>
    </submittedName>
</protein>
<dbReference type="InterPro" id="IPR004682">
    <property type="entry name" value="TRAP_DctP"/>
</dbReference>
<feature type="signal peptide" evidence="2">
    <location>
        <begin position="1"/>
        <end position="20"/>
    </location>
</feature>
<reference evidence="3 4" key="1">
    <citation type="submission" date="2020-01" db="EMBL/GenBank/DDBJ databases">
        <title>Genomes of bacteria type strains.</title>
        <authorList>
            <person name="Chen J."/>
            <person name="Zhu S."/>
            <person name="Chen J."/>
        </authorList>
    </citation>
    <scope>NUCLEOTIDE SEQUENCE [LARGE SCALE GENOMIC DNA]</scope>
    <source>
        <strain evidence="3 4">KCTC 52919</strain>
    </source>
</reference>
<proteinExistence type="predicted"/>
<dbReference type="PANTHER" id="PTHR33376">
    <property type="match status" value="1"/>
</dbReference>
<comment type="caution">
    <text evidence="3">The sequence shown here is derived from an EMBL/GenBank/DDBJ whole genome shotgun (WGS) entry which is preliminary data.</text>
</comment>
<dbReference type="PANTHER" id="PTHR33376:SF18">
    <property type="entry name" value="2,3-DIKETO-L-GULONATE-BINDING PERIPLASMIC PROTEIN YIAO"/>
    <property type="match status" value="1"/>
</dbReference>
<dbReference type="AlphaFoldDB" id="A0A6L9MNL9"/>
<evidence type="ECO:0000313" key="4">
    <source>
        <dbReference type="Proteomes" id="UP000476332"/>
    </source>
</evidence>
<dbReference type="Gene3D" id="3.40.190.170">
    <property type="entry name" value="Bacterial extracellular solute-binding protein, family 7"/>
    <property type="match status" value="1"/>
</dbReference>
<dbReference type="RefSeq" id="WP_163045954.1">
    <property type="nucleotide sequence ID" value="NZ_JAAAMJ010000027.1"/>
</dbReference>
<dbReference type="GO" id="GO:0055085">
    <property type="term" value="P:transmembrane transport"/>
    <property type="evidence" value="ECO:0007669"/>
    <property type="project" value="InterPro"/>
</dbReference>
<dbReference type="Proteomes" id="UP000476332">
    <property type="component" value="Unassembled WGS sequence"/>
</dbReference>
<keyword evidence="1 2" id="KW-0732">Signal</keyword>
<dbReference type="NCBIfam" id="NF037995">
    <property type="entry name" value="TRAP_S1"/>
    <property type="match status" value="1"/>
</dbReference>
<dbReference type="NCBIfam" id="TIGR00787">
    <property type="entry name" value="dctP"/>
    <property type="match status" value="1"/>
</dbReference>
<accession>A0A6L9MNL9</accession>
<dbReference type="InterPro" id="IPR038404">
    <property type="entry name" value="TRAP_DctP_sf"/>
</dbReference>
<dbReference type="GO" id="GO:0030288">
    <property type="term" value="C:outer membrane-bounded periplasmic space"/>
    <property type="evidence" value="ECO:0007669"/>
    <property type="project" value="InterPro"/>
</dbReference>
<dbReference type="EMBL" id="JAAAMJ010000027">
    <property type="protein sequence ID" value="NDV89100.1"/>
    <property type="molecule type" value="Genomic_DNA"/>
</dbReference>
<evidence type="ECO:0000313" key="3">
    <source>
        <dbReference type="EMBL" id="NDV89100.1"/>
    </source>
</evidence>
<feature type="chain" id="PRO_5027064466" evidence="2">
    <location>
        <begin position="21"/>
        <end position="322"/>
    </location>
</feature>
<dbReference type="Pfam" id="PF03480">
    <property type="entry name" value="DctP"/>
    <property type="match status" value="1"/>
</dbReference>
<evidence type="ECO:0000256" key="2">
    <source>
        <dbReference type="SAM" id="SignalP"/>
    </source>
</evidence>
<name>A0A6L9MNL9_9HYPH</name>
<evidence type="ECO:0000256" key="1">
    <source>
        <dbReference type="ARBA" id="ARBA00022729"/>
    </source>
</evidence>
<sequence length="322" mass="35211">MRRIPIIAIALLCGIASANAQTNLRFAHTQPPSDTHHAAAEHFAERVSELTGGEITVTVHPAGELGSDPSILEGVRLGTIDIAQTGNPFYTRFEPKLNVLDLPYLFNDYAHAYSVVDGEIGDQLLGELEKHRMKGLAFWEIGFRKVTNSVRAVQTVDDLKGLKIRTTPNPAHIQAFEKWGAIPTPMAFTEVYLALETGAVDGQENPLNITRSNRFQEVQKHLSYTDHAYTASVVSMNLAKFNGLSEEHQKALLTAAKEAADFQRQRNRESEAADLAAIEEAGVQVVQDLDLAPFKDAVVEAGIESFAAEQGREIVDAIIAAQ</sequence>
<keyword evidence="4" id="KW-1185">Reference proteome</keyword>
<organism evidence="3 4">
    <name type="scientific">Aurantimonas aggregata</name>
    <dbReference type="NCBI Taxonomy" id="2047720"/>
    <lineage>
        <taxon>Bacteria</taxon>
        <taxon>Pseudomonadati</taxon>
        <taxon>Pseudomonadota</taxon>
        <taxon>Alphaproteobacteria</taxon>
        <taxon>Hyphomicrobiales</taxon>
        <taxon>Aurantimonadaceae</taxon>
        <taxon>Aurantimonas</taxon>
    </lineage>
</organism>
<dbReference type="PIRSF" id="PIRSF006470">
    <property type="entry name" value="DctB"/>
    <property type="match status" value="1"/>
</dbReference>
<gene>
    <name evidence="3" type="ORF">GTW51_20720</name>
</gene>